<dbReference type="AlphaFoldDB" id="A0A9K3NVH2"/>
<dbReference type="Gramene" id="mRNA:HanXRQr2_Chr03g0093021">
    <property type="protein sequence ID" value="CDS:HanXRQr2_Chr03g0093021.1"/>
    <property type="gene ID" value="HanXRQr2_Chr03g0093021"/>
</dbReference>
<name>A0A9K3NVH2_HELAN</name>
<dbReference type="EMBL" id="MNCJ02000318">
    <property type="protein sequence ID" value="KAF5812993.1"/>
    <property type="molecule type" value="Genomic_DNA"/>
</dbReference>
<sequence length="62" mass="7453">MLIQSYIIVKDQIGVQICKYLYIYIAKNRRQDCIGNIHMTLITFQIWNTNKYYIYIGGYLLL</sequence>
<reference evidence="1" key="2">
    <citation type="submission" date="2020-06" db="EMBL/GenBank/DDBJ databases">
        <title>Helianthus annuus Genome sequencing and assembly Release 2.</title>
        <authorList>
            <person name="Gouzy J."/>
            <person name="Langlade N."/>
            <person name="Munos S."/>
        </authorList>
    </citation>
    <scope>NUCLEOTIDE SEQUENCE</scope>
    <source>
        <tissue evidence="1">Leaves</tissue>
    </source>
</reference>
<accession>A0A9K3NVH2</accession>
<comment type="caution">
    <text evidence="1">The sequence shown here is derived from an EMBL/GenBank/DDBJ whole genome shotgun (WGS) entry which is preliminary data.</text>
</comment>
<dbReference type="Proteomes" id="UP000215914">
    <property type="component" value="Unassembled WGS sequence"/>
</dbReference>
<organism evidence="1 2">
    <name type="scientific">Helianthus annuus</name>
    <name type="common">Common sunflower</name>
    <dbReference type="NCBI Taxonomy" id="4232"/>
    <lineage>
        <taxon>Eukaryota</taxon>
        <taxon>Viridiplantae</taxon>
        <taxon>Streptophyta</taxon>
        <taxon>Embryophyta</taxon>
        <taxon>Tracheophyta</taxon>
        <taxon>Spermatophyta</taxon>
        <taxon>Magnoliopsida</taxon>
        <taxon>eudicotyledons</taxon>
        <taxon>Gunneridae</taxon>
        <taxon>Pentapetalae</taxon>
        <taxon>asterids</taxon>
        <taxon>campanulids</taxon>
        <taxon>Asterales</taxon>
        <taxon>Asteraceae</taxon>
        <taxon>Asteroideae</taxon>
        <taxon>Heliantheae alliance</taxon>
        <taxon>Heliantheae</taxon>
        <taxon>Helianthus</taxon>
    </lineage>
</organism>
<evidence type="ECO:0000313" key="1">
    <source>
        <dbReference type="EMBL" id="KAF5812993.1"/>
    </source>
</evidence>
<keyword evidence="2" id="KW-1185">Reference proteome</keyword>
<protein>
    <submittedName>
        <fullName evidence="1">Uncharacterized protein</fullName>
    </submittedName>
</protein>
<gene>
    <name evidence="1" type="ORF">HanXRQr2_Chr03g0093021</name>
</gene>
<evidence type="ECO:0000313" key="2">
    <source>
        <dbReference type="Proteomes" id="UP000215914"/>
    </source>
</evidence>
<reference evidence="1" key="1">
    <citation type="journal article" date="2017" name="Nature">
        <title>The sunflower genome provides insights into oil metabolism, flowering and Asterid evolution.</title>
        <authorList>
            <person name="Badouin H."/>
            <person name="Gouzy J."/>
            <person name="Grassa C.J."/>
            <person name="Murat F."/>
            <person name="Staton S.E."/>
            <person name="Cottret L."/>
            <person name="Lelandais-Briere C."/>
            <person name="Owens G.L."/>
            <person name="Carrere S."/>
            <person name="Mayjonade B."/>
            <person name="Legrand L."/>
            <person name="Gill N."/>
            <person name="Kane N.C."/>
            <person name="Bowers J.E."/>
            <person name="Hubner S."/>
            <person name="Bellec A."/>
            <person name="Berard A."/>
            <person name="Berges H."/>
            <person name="Blanchet N."/>
            <person name="Boniface M.C."/>
            <person name="Brunel D."/>
            <person name="Catrice O."/>
            <person name="Chaidir N."/>
            <person name="Claudel C."/>
            <person name="Donnadieu C."/>
            <person name="Faraut T."/>
            <person name="Fievet G."/>
            <person name="Helmstetter N."/>
            <person name="King M."/>
            <person name="Knapp S.J."/>
            <person name="Lai Z."/>
            <person name="Le Paslier M.C."/>
            <person name="Lippi Y."/>
            <person name="Lorenzon L."/>
            <person name="Mandel J.R."/>
            <person name="Marage G."/>
            <person name="Marchand G."/>
            <person name="Marquand E."/>
            <person name="Bret-Mestries E."/>
            <person name="Morien E."/>
            <person name="Nambeesan S."/>
            <person name="Nguyen T."/>
            <person name="Pegot-Espagnet P."/>
            <person name="Pouilly N."/>
            <person name="Raftis F."/>
            <person name="Sallet E."/>
            <person name="Schiex T."/>
            <person name="Thomas J."/>
            <person name="Vandecasteele C."/>
            <person name="Vares D."/>
            <person name="Vear F."/>
            <person name="Vautrin S."/>
            <person name="Crespi M."/>
            <person name="Mangin B."/>
            <person name="Burke J.M."/>
            <person name="Salse J."/>
            <person name="Munos S."/>
            <person name="Vincourt P."/>
            <person name="Rieseberg L.H."/>
            <person name="Langlade N.B."/>
        </authorList>
    </citation>
    <scope>NUCLEOTIDE SEQUENCE</scope>
    <source>
        <tissue evidence="1">Leaves</tissue>
    </source>
</reference>
<proteinExistence type="predicted"/>